<sequence>MSTELVDEPSAEVAASRLELLTVALTGPLELGSYTDEELVGLDAADGRPFAPSPWFSALSQQEGQVAVVAALRGLTARGLYRAIPVNEESGEITFEADPDLLALLSLRRQVPTVVVAEHRAQGRAQWHVLYSHPEGLWLGEKITPIGVHEFTLADRDHWVRVLTEWSGATDPVQERPFLDVVVPPVNGSAAEAAPPYVVAVCEKSTVITRFDAADGAPRETWGSVHAGTGAYYVARESPAGMHYLGATARDVRARWDDALEPLRGV</sequence>
<gene>
    <name evidence="1" type="ORF">KIH74_07065</name>
</gene>
<organism evidence="1 2">
    <name type="scientific">Kineosporia corallincola</name>
    <dbReference type="NCBI Taxonomy" id="2835133"/>
    <lineage>
        <taxon>Bacteria</taxon>
        <taxon>Bacillati</taxon>
        <taxon>Actinomycetota</taxon>
        <taxon>Actinomycetes</taxon>
        <taxon>Kineosporiales</taxon>
        <taxon>Kineosporiaceae</taxon>
        <taxon>Kineosporia</taxon>
    </lineage>
</organism>
<reference evidence="1 2" key="1">
    <citation type="submission" date="2021-05" db="EMBL/GenBank/DDBJ databases">
        <title>Kineosporia and Streptomyces sp. nov. two new marine actinobacteria isolated from Coral.</title>
        <authorList>
            <person name="Buangrab K."/>
            <person name="Sutthacheep M."/>
            <person name="Yeemin T."/>
            <person name="Harunari E."/>
            <person name="Igarashi Y."/>
            <person name="Kanchanasin P."/>
            <person name="Tanasupawat S."/>
            <person name="Phongsopitanun W."/>
        </authorList>
    </citation>
    <scope>NUCLEOTIDE SEQUENCE [LARGE SCALE GENOMIC DNA]</scope>
    <source>
        <strain evidence="1 2">J2-2</strain>
    </source>
</reference>
<evidence type="ECO:0008006" key="3">
    <source>
        <dbReference type="Google" id="ProtNLM"/>
    </source>
</evidence>
<comment type="caution">
    <text evidence="1">The sequence shown here is derived from an EMBL/GenBank/DDBJ whole genome shotgun (WGS) entry which is preliminary data.</text>
</comment>
<name>A0ABS5TC67_9ACTN</name>
<dbReference type="RefSeq" id="WP_214154973.1">
    <property type="nucleotide sequence ID" value="NZ_JAHBAY010000002.1"/>
</dbReference>
<proteinExistence type="predicted"/>
<protein>
    <recommendedName>
        <fullName evidence="3">ESX secretion-associated protein EspG</fullName>
    </recommendedName>
</protein>
<dbReference type="EMBL" id="JAHBAY010000002">
    <property type="protein sequence ID" value="MBT0768680.1"/>
    <property type="molecule type" value="Genomic_DNA"/>
</dbReference>
<accession>A0ABS5TC67</accession>
<evidence type="ECO:0000313" key="2">
    <source>
        <dbReference type="Proteomes" id="UP001197247"/>
    </source>
</evidence>
<dbReference type="Proteomes" id="UP001197247">
    <property type="component" value="Unassembled WGS sequence"/>
</dbReference>
<evidence type="ECO:0000313" key="1">
    <source>
        <dbReference type="EMBL" id="MBT0768680.1"/>
    </source>
</evidence>
<keyword evidence="2" id="KW-1185">Reference proteome</keyword>